<evidence type="ECO:0000259" key="1">
    <source>
        <dbReference type="Pfam" id="PF04195"/>
    </source>
</evidence>
<dbReference type="Pfam" id="PF04195">
    <property type="entry name" value="Transposase_28"/>
    <property type="match status" value="1"/>
</dbReference>
<organism evidence="2 3">
    <name type="scientific">Helianthus annuus</name>
    <name type="common">Common sunflower</name>
    <dbReference type="NCBI Taxonomy" id="4232"/>
    <lineage>
        <taxon>Eukaryota</taxon>
        <taxon>Viridiplantae</taxon>
        <taxon>Streptophyta</taxon>
        <taxon>Embryophyta</taxon>
        <taxon>Tracheophyta</taxon>
        <taxon>Spermatophyta</taxon>
        <taxon>Magnoliopsida</taxon>
        <taxon>eudicotyledons</taxon>
        <taxon>Gunneridae</taxon>
        <taxon>Pentapetalae</taxon>
        <taxon>asterids</taxon>
        <taxon>campanulids</taxon>
        <taxon>Asterales</taxon>
        <taxon>Asteraceae</taxon>
        <taxon>Asteroideae</taxon>
        <taxon>Heliantheae alliance</taxon>
        <taxon>Heliantheae</taxon>
        <taxon>Helianthus</taxon>
    </lineage>
</organism>
<reference evidence="2" key="1">
    <citation type="journal article" date="2017" name="Nature">
        <title>The sunflower genome provides insights into oil metabolism, flowering and Asterid evolution.</title>
        <authorList>
            <person name="Badouin H."/>
            <person name="Gouzy J."/>
            <person name="Grassa C.J."/>
            <person name="Murat F."/>
            <person name="Staton S.E."/>
            <person name="Cottret L."/>
            <person name="Lelandais-Briere C."/>
            <person name="Owens G.L."/>
            <person name="Carrere S."/>
            <person name="Mayjonade B."/>
            <person name="Legrand L."/>
            <person name="Gill N."/>
            <person name="Kane N.C."/>
            <person name="Bowers J.E."/>
            <person name="Hubner S."/>
            <person name="Bellec A."/>
            <person name="Berard A."/>
            <person name="Berges H."/>
            <person name="Blanchet N."/>
            <person name="Boniface M.C."/>
            <person name="Brunel D."/>
            <person name="Catrice O."/>
            <person name="Chaidir N."/>
            <person name="Claudel C."/>
            <person name="Donnadieu C."/>
            <person name="Faraut T."/>
            <person name="Fievet G."/>
            <person name="Helmstetter N."/>
            <person name="King M."/>
            <person name="Knapp S.J."/>
            <person name="Lai Z."/>
            <person name="Le Paslier M.C."/>
            <person name="Lippi Y."/>
            <person name="Lorenzon L."/>
            <person name="Mandel J.R."/>
            <person name="Marage G."/>
            <person name="Marchand G."/>
            <person name="Marquand E."/>
            <person name="Bret-Mestries E."/>
            <person name="Morien E."/>
            <person name="Nambeesan S."/>
            <person name="Nguyen T."/>
            <person name="Pegot-Espagnet P."/>
            <person name="Pouilly N."/>
            <person name="Raftis F."/>
            <person name="Sallet E."/>
            <person name="Schiex T."/>
            <person name="Thomas J."/>
            <person name="Vandecasteele C."/>
            <person name="Vares D."/>
            <person name="Vear F."/>
            <person name="Vautrin S."/>
            <person name="Crespi M."/>
            <person name="Mangin B."/>
            <person name="Burke J.M."/>
            <person name="Salse J."/>
            <person name="Munos S."/>
            <person name="Vincourt P."/>
            <person name="Rieseberg L.H."/>
            <person name="Langlade N.B."/>
        </authorList>
    </citation>
    <scope>NUCLEOTIDE SEQUENCE</scope>
    <source>
        <tissue evidence="2">Leaves</tissue>
    </source>
</reference>
<dbReference type="EMBL" id="MNCJ02000318">
    <property type="protein sequence ID" value="KAF5816026.1"/>
    <property type="molecule type" value="Genomic_DNA"/>
</dbReference>
<dbReference type="AlphaFoldDB" id="A0A9K3JI45"/>
<dbReference type="PANTHER" id="PTHR31099">
    <property type="entry name" value="OS06G0165300 PROTEIN"/>
    <property type="match status" value="1"/>
</dbReference>
<proteinExistence type="predicted"/>
<dbReference type="PANTHER" id="PTHR31099:SF49">
    <property type="entry name" value="MYOSIN HEAVY CHAIN-LIKE PROTEIN"/>
    <property type="match status" value="1"/>
</dbReference>
<keyword evidence="3" id="KW-1185">Reference proteome</keyword>
<dbReference type="Gramene" id="mRNA:HanXRQr2_Chr03g0129781">
    <property type="protein sequence ID" value="CDS:HanXRQr2_Chr03g0129781.1"/>
    <property type="gene ID" value="HanXRQr2_Chr03g0129781"/>
</dbReference>
<name>A0A9K3JI45_HELAN</name>
<gene>
    <name evidence="2" type="ORF">HanXRQr2_Chr03g0129781</name>
</gene>
<dbReference type="Proteomes" id="UP000215914">
    <property type="component" value="Unassembled WGS sequence"/>
</dbReference>
<reference evidence="2" key="2">
    <citation type="submission" date="2020-06" db="EMBL/GenBank/DDBJ databases">
        <title>Helianthus annuus Genome sequencing and assembly Release 2.</title>
        <authorList>
            <person name="Gouzy J."/>
            <person name="Langlade N."/>
            <person name="Munos S."/>
        </authorList>
    </citation>
    <scope>NUCLEOTIDE SEQUENCE</scope>
    <source>
        <tissue evidence="2">Leaves</tissue>
    </source>
</reference>
<protein>
    <recommendedName>
        <fullName evidence="1">Transposase (putative) gypsy type domain-containing protein</fullName>
    </recommendedName>
</protein>
<evidence type="ECO:0000313" key="3">
    <source>
        <dbReference type="Proteomes" id="UP000215914"/>
    </source>
</evidence>
<dbReference type="InterPro" id="IPR007321">
    <property type="entry name" value="Transposase_28"/>
</dbReference>
<comment type="caution">
    <text evidence="2">The sequence shown here is derived from an EMBL/GenBank/DDBJ whole genome shotgun (WGS) entry which is preliminary data.</text>
</comment>
<accession>A0A9K3JI45</accession>
<sequence length="152" mass="17427">MASPSIPSPLSSPVEENVENVEAGDALPILKWTVASFRALMLNVRMSDEYGARFPAEDDTTADAPAGYVTLFVDFFGEGNFRMPLTVFMANLLEYYKIHISQLSSLGMVRVHHFEYCFRSQEIEPTVEHFRRFYQMHDQLGFYSFIARKGRI</sequence>
<feature type="domain" description="Transposase (putative) gypsy type" evidence="1">
    <location>
        <begin position="72"/>
        <end position="136"/>
    </location>
</feature>
<evidence type="ECO:0000313" key="2">
    <source>
        <dbReference type="EMBL" id="KAF5816026.1"/>
    </source>
</evidence>